<name>A0A8J6J7E2_9FIRM</name>
<dbReference type="Proteomes" id="UP000661435">
    <property type="component" value="Unassembled WGS sequence"/>
</dbReference>
<protein>
    <recommendedName>
        <fullName evidence="3">Tail fiber protein</fullName>
    </recommendedName>
</protein>
<dbReference type="RefSeq" id="WP_186908864.1">
    <property type="nucleotide sequence ID" value="NZ_JACOPP010000035.1"/>
</dbReference>
<reference evidence="1" key="1">
    <citation type="submission" date="2020-08" db="EMBL/GenBank/DDBJ databases">
        <title>Genome public.</title>
        <authorList>
            <person name="Liu C."/>
            <person name="Sun Q."/>
        </authorList>
    </citation>
    <scope>NUCLEOTIDE SEQUENCE</scope>
    <source>
        <strain evidence="1">NSJ-51</strain>
    </source>
</reference>
<evidence type="ECO:0000313" key="2">
    <source>
        <dbReference type="Proteomes" id="UP000661435"/>
    </source>
</evidence>
<dbReference type="EMBL" id="JACOPP010000035">
    <property type="protein sequence ID" value="MBC5735073.1"/>
    <property type="molecule type" value="Genomic_DNA"/>
</dbReference>
<proteinExistence type="predicted"/>
<dbReference type="AlphaFoldDB" id="A0A8J6J7E2"/>
<keyword evidence="2" id="KW-1185">Reference proteome</keyword>
<sequence length="321" mass="33814">MSVQSEIDRLNAAKTSLAAAIADQGVEVPGDAGLEDYAALVASIKTGGIPVVTTAGTGNAYTATVEGITELYNGLTLVLIPHVSSSAFIPTLNLNGLGAVQIRRTYSSTTMGNDGGFYQNWLYESVPVLISYDASNPRWIVHTMSKPEAIDLKGIVPASKGGTGKQSLTSGSYLVGNGTAAVQLKTPAQVREDIGTFFTVTYNTTTYAEARAAVLAGQMPVFRKGTDIGVCVQAPASETDTTQFVFLIKYNQDGGDYYTLSSNNSYGYYRSFWLSKFGGTLTGALTAAEDTAPATAKVRNTALVSTETAPTVNGVINWTYA</sequence>
<organism evidence="1 2">
    <name type="scientific">Lawsonibacter hominis</name>
    <dbReference type="NCBI Taxonomy" id="2763053"/>
    <lineage>
        <taxon>Bacteria</taxon>
        <taxon>Bacillati</taxon>
        <taxon>Bacillota</taxon>
        <taxon>Clostridia</taxon>
        <taxon>Eubacteriales</taxon>
        <taxon>Oscillospiraceae</taxon>
        <taxon>Lawsonibacter</taxon>
    </lineage>
</organism>
<accession>A0A8J6J7E2</accession>
<evidence type="ECO:0000313" key="1">
    <source>
        <dbReference type="EMBL" id="MBC5735073.1"/>
    </source>
</evidence>
<gene>
    <name evidence="1" type="ORF">H8S57_15255</name>
</gene>
<comment type="caution">
    <text evidence="1">The sequence shown here is derived from an EMBL/GenBank/DDBJ whole genome shotgun (WGS) entry which is preliminary data.</text>
</comment>
<evidence type="ECO:0008006" key="3">
    <source>
        <dbReference type="Google" id="ProtNLM"/>
    </source>
</evidence>